<keyword evidence="7" id="KW-1185">Reference proteome</keyword>
<protein>
    <submittedName>
        <fullName evidence="6">AraC-like DNA-binding protein</fullName>
    </submittedName>
</protein>
<dbReference type="SMART" id="SM00342">
    <property type="entry name" value="HTH_ARAC"/>
    <property type="match status" value="1"/>
</dbReference>
<dbReference type="InterPro" id="IPR009057">
    <property type="entry name" value="Homeodomain-like_sf"/>
</dbReference>
<dbReference type="InterPro" id="IPR020449">
    <property type="entry name" value="Tscrpt_reg_AraC-type_HTH"/>
</dbReference>
<dbReference type="PRINTS" id="PR00032">
    <property type="entry name" value="HTHARAC"/>
</dbReference>
<dbReference type="Pfam" id="PF14525">
    <property type="entry name" value="AraC_binding_2"/>
    <property type="match status" value="1"/>
</dbReference>
<evidence type="ECO:0000256" key="1">
    <source>
        <dbReference type="ARBA" id="ARBA00023015"/>
    </source>
</evidence>
<proteinExistence type="predicted"/>
<dbReference type="GO" id="GO:0003700">
    <property type="term" value="F:DNA-binding transcription factor activity"/>
    <property type="evidence" value="ECO:0007669"/>
    <property type="project" value="InterPro"/>
</dbReference>
<accession>A0A852VWS3</accession>
<dbReference type="GeneID" id="98051349"/>
<evidence type="ECO:0000256" key="2">
    <source>
        <dbReference type="ARBA" id="ARBA00023125"/>
    </source>
</evidence>
<evidence type="ECO:0000256" key="3">
    <source>
        <dbReference type="ARBA" id="ARBA00023163"/>
    </source>
</evidence>
<feature type="domain" description="HTH araC/xylS-type" evidence="5">
    <location>
        <begin position="202"/>
        <end position="301"/>
    </location>
</feature>
<evidence type="ECO:0000259" key="5">
    <source>
        <dbReference type="PROSITE" id="PS01124"/>
    </source>
</evidence>
<dbReference type="EMBL" id="JACCCZ010000001">
    <property type="protein sequence ID" value="NYG01273.1"/>
    <property type="molecule type" value="Genomic_DNA"/>
</dbReference>
<dbReference type="AlphaFoldDB" id="A0A852VWS3"/>
<gene>
    <name evidence="6" type="ORF">HDA37_001558</name>
</gene>
<feature type="region of interest" description="Disordered" evidence="4">
    <location>
        <begin position="290"/>
        <end position="314"/>
    </location>
</feature>
<dbReference type="PANTHER" id="PTHR46796:SF6">
    <property type="entry name" value="ARAC SUBFAMILY"/>
    <property type="match status" value="1"/>
</dbReference>
<dbReference type="PROSITE" id="PS00041">
    <property type="entry name" value="HTH_ARAC_FAMILY_1"/>
    <property type="match status" value="1"/>
</dbReference>
<dbReference type="RefSeq" id="WP_179760705.1">
    <property type="nucleotide sequence ID" value="NZ_BAAAJZ010000008.1"/>
</dbReference>
<dbReference type="InterPro" id="IPR018060">
    <property type="entry name" value="HTH_AraC"/>
</dbReference>
<dbReference type="InterPro" id="IPR050204">
    <property type="entry name" value="AraC_XylS_family_regulators"/>
</dbReference>
<organism evidence="6 7">
    <name type="scientific">Pseudonocardia alni</name>
    <name type="common">Amycolata alni</name>
    <dbReference type="NCBI Taxonomy" id="33907"/>
    <lineage>
        <taxon>Bacteria</taxon>
        <taxon>Bacillati</taxon>
        <taxon>Actinomycetota</taxon>
        <taxon>Actinomycetes</taxon>
        <taxon>Pseudonocardiales</taxon>
        <taxon>Pseudonocardiaceae</taxon>
        <taxon>Pseudonocardia</taxon>
    </lineage>
</organism>
<sequence>MRIDTSALAPHRQARHWQSVISDVYVPLEFRPHTAGSFAAELEVHRVDDLEVSTLRADPHAVVRAPDRDAATIFVMLPRSGVLHVEQDGRTAVLSPGDLASYDASRACLIESPEPFDLTVLKVPAERFRTAGFAAPPSWSTAVRIGAESPVGSLTAPFVLRLAELGRVHDHVGVRASTIALLAAALGSAGEDPGDARAVLRARATAVLRDRLGDPSLDPARIAAALHVSLRTLQVAFAEVGASPARELLAARLDRAADLLADPAGRTVTEVAHAVGFGDPSQFSRSFKARHGASPRDWRDALRESATAPARTHM</sequence>
<dbReference type="Proteomes" id="UP000549695">
    <property type="component" value="Unassembled WGS sequence"/>
</dbReference>
<evidence type="ECO:0000256" key="4">
    <source>
        <dbReference type="SAM" id="MobiDB-lite"/>
    </source>
</evidence>
<keyword evidence="3" id="KW-0804">Transcription</keyword>
<feature type="compositionally biased region" description="Basic and acidic residues" evidence="4">
    <location>
        <begin position="294"/>
        <end position="303"/>
    </location>
</feature>
<evidence type="ECO:0000313" key="7">
    <source>
        <dbReference type="Proteomes" id="UP000549695"/>
    </source>
</evidence>
<dbReference type="PROSITE" id="PS01124">
    <property type="entry name" value="HTH_ARAC_FAMILY_2"/>
    <property type="match status" value="1"/>
</dbReference>
<dbReference type="Pfam" id="PF12833">
    <property type="entry name" value="HTH_18"/>
    <property type="match status" value="1"/>
</dbReference>
<comment type="caution">
    <text evidence="6">The sequence shown here is derived from an EMBL/GenBank/DDBJ whole genome shotgun (WGS) entry which is preliminary data.</text>
</comment>
<name>A0A852VWS3_PSEA5</name>
<dbReference type="SUPFAM" id="SSF46689">
    <property type="entry name" value="Homeodomain-like"/>
    <property type="match status" value="1"/>
</dbReference>
<dbReference type="Gene3D" id="1.10.10.60">
    <property type="entry name" value="Homeodomain-like"/>
    <property type="match status" value="1"/>
</dbReference>
<keyword evidence="1" id="KW-0805">Transcription regulation</keyword>
<dbReference type="GO" id="GO:0043565">
    <property type="term" value="F:sequence-specific DNA binding"/>
    <property type="evidence" value="ECO:0007669"/>
    <property type="project" value="InterPro"/>
</dbReference>
<reference evidence="6 7" key="1">
    <citation type="submission" date="2020-07" db="EMBL/GenBank/DDBJ databases">
        <title>Sequencing the genomes of 1000 actinobacteria strains.</title>
        <authorList>
            <person name="Klenk H.-P."/>
        </authorList>
    </citation>
    <scope>NUCLEOTIDE SEQUENCE [LARGE SCALE GENOMIC DNA]</scope>
    <source>
        <strain evidence="6 7">DSM 44749</strain>
    </source>
</reference>
<dbReference type="InterPro" id="IPR035418">
    <property type="entry name" value="AraC-bd_2"/>
</dbReference>
<keyword evidence="2" id="KW-0238">DNA-binding</keyword>
<evidence type="ECO:0000313" key="6">
    <source>
        <dbReference type="EMBL" id="NYG01273.1"/>
    </source>
</evidence>
<dbReference type="InterPro" id="IPR018062">
    <property type="entry name" value="HTH_AraC-typ_CS"/>
</dbReference>
<dbReference type="PANTHER" id="PTHR46796">
    <property type="entry name" value="HTH-TYPE TRANSCRIPTIONAL ACTIVATOR RHAS-RELATED"/>
    <property type="match status" value="1"/>
</dbReference>